<name>A0A6J2BAQ8_ZALCA</name>
<protein>
    <submittedName>
        <fullName evidence="3">Uncharacterized protein LOC113911156</fullName>
    </submittedName>
</protein>
<dbReference type="GeneID" id="113911156"/>
<sequence>MLKITEEQIHSSNPGLCVLCSQTGLDSLLDPAGELANVQGPSEPAGGFQRQSPPSLAERACPGHLTTAQPPPVSDLGNLSHQVSAGLKHVQLFLTRARTRSISSTFFSTPCTYPDGSRPSAALSVAGNGIPVTLHRAVILGLLGRTVYLLTGTRVSREPVPMAADMTATPGHRAQRCTSCRILQNLRYFIATLIPSVVRDRKWVSSTEVPAVAGPQPEVGLEEARMPI</sequence>
<feature type="region of interest" description="Disordered" evidence="1">
    <location>
        <begin position="33"/>
        <end position="55"/>
    </location>
</feature>
<proteinExistence type="predicted"/>
<evidence type="ECO:0000313" key="3">
    <source>
        <dbReference type="RefSeq" id="XP_027429130.1"/>
    </source>
</evidence>
<evidence type="ECO:0000313" key="2">
    <source>
        <dbReference type="Proteomes" id="UP000515165"/>
    </source>
</evidence>
<dbReference type="AlphaFoldDB" id="A0A6J2BAQ8"/>
<dbReference type="RefSeq" id="XP_027429130.1">
    <property type="nucleotide sequence ID" value="XM_027573329.1"/>
</dbReference>
<evidence type="ECO:0000256" key="1">
    <source>
        <dbReference type="SAM" id="MobiDB-lite"/>
    </source>
</evidence>
<accession>A0A6J2BAQ8</accession>
<dbReference type="KEGG" id="zca:113911156"/>
<organism evidence="2 3">
    <name type="scientific">Zalophus californianus</name>
    <name type="common">California sealion</name>
    <dbReference type="NCBI Taxonomy" id="9704"/>
    <lineage>
        <taxon>Eukaryota</taxon>
        <taxon>Metazoa</taxon>
        <taxon>Chordata</taxon>
        <taxon>Craniata</taxon>
        <taxon>Vertebrata</taxon>
        <taxon>Euteleostomi</taxon>
        <taxon>Mammalia</taxon>
        <taxon>Eutheria</taxon>
        <taxon>Laurasiatheria</taxon>
        <taxon>Carnivora</taxon>
        <taxon>Caniformia</taxon>
        <taxon>Pinnipedia</taxon>
        <taxon>Otariidae</taxon>
        <taxon>Zalophus</taxon>
    </lineage>
</organism>
<keyword evidence="2" id="KW-1185">Reference proteome</keyword>
<reference evidence="3" key="1">
    <citation type="submission" date="2025-08" db="UniProtKB">
        <authorList>
            <consortium name="RefSeq"/>
        </authorList>
    </citation>
    <scope>IDENTIFICATION</scope>
    <source>
        <tissue evidence="3">Blood</tissue>
    </source>
</reference>
<dbReference type="Proteomes" id="UP000515165">
    <property type="component" value="Chromosome 12"/>
</dbReference>
<gene>
    <name evidence="3" type="primary">LOC113911156</name>
</gene>